<dbReference type="EMBL" id="CP008953">
    <property type="protein sequence ID" value="AIG75206.1"/>
    <property type="molecule type" value="Genomic_DNA"/>
</dbReference>
<evidence type="ECO:0000313" key="1">
    <source>
        <dbReference type="EMBL" id="AIG75206.1"/>
    </source>
</evidence>
<protein>
    <submittedName>
        <fullName evidence="1">Uncharacterized protein</fullName>
    </submittedName>
</protein>
<reference evidence="1 2" key="1">
    <citation type="journal article" date="2014" name="J. Biotechnol.">
        <title>Complete genome sequence of the actinobacterium Amycolatopsis japonica MG417-CF17(T) (=DSM 44213T) producing (S,S)-N,N'-ethylenediaminedisuccinic acid.</title>
        <authorList>
            <person name="Stegmann E."/>
            <person name="Albersmeier A."/>
            <person name="Spohn M."/>
            <person name="Gert H."/>
            <person name="Weber T."/>
            <person name="Wohlleben W."/>
            <person name="Kalinowski J."/>
            <person name="Ruckert C."/>
        </authorList>
    </citation>
    <scope>NUCLEOTIDE SEQUENCE [LARGE SCALE GENOMIC DNA]</scope>
    <source>
        <strain evidence="2">MG417-CF17 (DSM 44213)</strain>
    </source>
</reference>
<keyword evidence="2" id="KW-1185">Reference proteome</keyword>
<dbReference type="STRING" id="208439.AJAP_11605"/>
<dbReference type="AlphaFoldDB" id="A0A075US23"/>
<sequence>MKVTDGYTGSGNVVSTDAPSYLVEFWRATADGTGHDAWTAVEYELTECDVHDALHWARENAPSGATVHTVVYACYRQPAGSSESDVHILLVGSDPSKIPTSTTTLTWPTA</sequence>
<name>A0A075US23_9PSEU</name>
<evidence type="ECO:0000313" key="2">
    <source>
        <dbReference type="Proteomes" id="UP000028492"/>
    </source>
</evidence>
<dbReference type="HOGENOM" id="CLU_2165654_0_0_11"/>
<proteinExistence type="predicted"/>
<gene>
    <name evidence="1" type="ORF">AJAP_11605</name>
</gene>
<accession>A0A075US23</accession>
<dbReference type="KEGG" id="aja:AJAP_11605"/>
<organism evidence="1 2">
    <name type="scientific">Amycolatopsis japonica</name>
    <dbReference type="NCBI Taxonomy" id="208439"/>
    <lineage>
        <taxon>Bacteria</taxon>
        <taxon>Bacillati</taxon>
        <taxon>Actinomycetota</taxon>
        <taxon>Actinomycetes</taxon>
        <taxon>Pseudonocardiales</taxon>
        <taxon>Pseudonocardiaceae</taxon>
        <taxon>Amycolatopsis</taxon>
        <taxon>Amycolatopsis japonica group</taxon>
    </lineage>
</organism>
<dbReference type="Proteomes" id="UP000028492">
    <property type="component" value="Chromosome"/>
</dbReference>
<dbReference type="RefSeq" id="WP_038510513.1">
    <property type="nucleotide sequence ID" value="NZ_CP008953.1"/>
</dbReference>